<dbReference type="Pfam" id="PF00148">
    <property type="entry name" value="Oxidored_nitro"/>
    <property type="match status" value="1"/>
</dbReference>
<accession>A0A1M5YQT9</accession>
<dbReference type="InterPro" id="IPR000510">
    <property type="entry name" value="Nase/OxRdtase_comp1"/>
</dbReference>
<feature type="domain" description="Nitrogenase/oxidoreductase component 1" evidence="1">
    <location>
        <begin position="14"/>
        <end position="428"/>
    </location>
</feature>
<dbReference type="PANTHER" id="PTHR42956">
    <property type="entry name" value="NITROGENASE IRON-MOLYBDENUM COFACTOR BIOSYNTHESIS PROTEIN NIFE"/>
    <property type="match status" value="1"/>
</dbReference>
<dbReference type="RefSeq" id="WP_073079987.1">
    <property type="nucleotide sequence ID" value="NZ_FQXV01000010.1"/>
</dbReference>
<evidence type="ECO:0000259" key="1">
    <source>
        <dbReference type="Pfam" id="PF00148"/>
    </source>
</evidence>
<dbReference type="SUPFAM" id="SSF53807">
    <property type="entry name" value="Helical backbone' metal receptor"/>
    <property type="match status" value="1"/>
</dbReference>
<proteinExistence type="predicted"/>
<keyword evidence="3" id="KW-1185">Reference proteome</keyword>
<dbReference type="EMBL" id="FQXV01000010">
    <property type="protein sequence ID" value="SHI14224.1"/>
    <property type="molecule type" value="Genomic_DNA"/>
</dbReference>
<dbReference type="InterPro" id="IPR049939">
    <property type="entry name" value="NifE-like"/>
</dbReference>
<protein>
    <submittedName>
        <fullName evidence="2">Nitrogenase molybdenum-iron protein, alpha and beta chains</fullName>
    </submittedName>
</protein>
<dbReference type="Proteomes" id="UP000183995">
    <property type="component" value="Unassembled WGS sequence"/>
</dbReference>
<sequence length="430" mass="46751">MSGYLDNITPDSFSGIIFALEGVARTIVLLNGPTGCKFYHSATSDNQTIRQFEFDPLNYPEKWYFGQPRVPCTYLDSSDYIYGSRDKLTEALEFLRDNVSFELLCIVNSPGAALIGDDLRGIAAAIIQDRPVVVVETPGFSRDICAGHETAALELLKQLPLRQADEKAPKTVNLLGLSVFHRNYTGDIAELRRLLALCGIAVNCPLCAGGDLESVKNLPNAALNIVIHPDYGLRTAENLNAQYGMPFYVCDGPPVGFAATEKLLREICVSLGADASPAIAESERARARAYAFISRVNSLTGLPKGVTFSVEGTYSELYAYTDFLVRYFGMIPSCLSVLSAGSDCFKDRLRALLDKLGVSDALDRDILETDSELVLASGNTIAKLKLKKHAFSGIEISLPSLGYVDVIPKTHLGIQGALLLTEQIVNGLMF</sequence>
<dbReference type="OrthoDB" id="9802175at2"/>
<dbReference type="STRING" id="1123282.SAMN02745823_02725"/>
<evidence type="ECO:0000313" key="3">
    <source>
        <dbReference type="Proteomes" id="UP000183995"/>
    </source>
</evidence>
<evidence type="ECO:0000313" key="2">
    <source>
        <dbReference type="EMBL" id="SHI14224.1"/>
    </source>
</evidence>
<reference evidence="2 3" key="1">
    <citation type="submission" date="2016-11" db="EMBL/GenBank/DDBJ databases">
        <authorList>
            <person name="Jaros S."/>
            <person name="Januszkiewicz K."/>
            <person name="Wedrychowicz H."/>
        </authorList>
    </citation>
    <scope>NUCLEOTIDE SEQUENCE [LARGE SCALE GENOMIC DNA]</scope>
    <source>
        <strain evidence="2 3">DSM 10068</strain>
    </source>
</reference>
<dbReference type="Gene3D" id="3.40.50.1980">
    <property type="entry name" value="Nitrogenase molybdenum iron protein domain"/>
    <property type="match status" value="2"/>
</dbReference>
<gene>
    <name evidence="2" type="ORF">SAMN02745823_02725</name>
</gene>
<dbReference type="PANTHER" id="PTHR42956:SF1">
    <property type="entry name" value="NITROGENASE IRON-MOLYBDENUM COFACTOR BIOSYNTHESIS PROTEIN NIFE"/>
    <property type="match status" value="1"/>
</dbReference>
<organism evidence="2 3">
    <name type="scientific">Sporobacter termitidis DSM 10068</name>
    <dbReference type="NCBI Taxonomy" id="1123282"/>
    <lineage>
        <taxon>Bacteria</taxon>
        <taxon>Bacillati</taxon>
        <taxon>Bacillota</taxon>
        <taxon>Clostridia</taxon>
        <taxon>Eubacteriales</taxon>
        <taxon>Oscillospiraceae</taxon>
        <taxon>Sporobacter</taxon>
    </lineage>
</organism>
<dbReference type="GO" id="GO:0016491">
    <property type="term" value="F:oxidoreductase activity"/>
    <property type="evidence" value="ECO:0007669"/>
    <property type="project" value="InterPro"/>
</dbReference>
<name>A0A1M5YQT9_9FIRM</name>
<dbReference type="AlphaFoldDB" id="A0A1M5YQT9"/>